<feature type="domain" description="NAD(P)-binding" evidence="1">
    <location>
        <begin position="7"/>
        <end position="189"/>
    </location>
</feature>
<evidence type="ECO:0000259" key="1">
    <source>
        <dbReference type="Pfam" id="PF13460"/>
    </source>
</evidence>
<name>A0ABW4BMN0_9LACO</name>
<organism evidence="2 3">
    <name type="scientific">Lapidilactobacillus gannanensis</name>
    <dbReference type="NCBI Taxonomy" id="2486002"/>
    <lineage>
        <taxon>Bacteria</taxon>
        <taxon>Bacillati</taxon>
        <taxon>Bacillota</taxon>
        <taxon>Bacilli</taxon>
        <taxon>Lactobacillales</taxon>
        <taxon>Lactobacillaceae</taxon>
        <taxon>Lapidilactobacillus</taxon>
    </lineage>
</organism>
<dbReference type="RefSeq" id="WP_125648634.1">
    <property type="nucleotide sequence ID" value="NZ_JBHTOH010000037.1"/>
</dbReference>
<evidence type="ECO:0000313" key="2">
    <source>
        <dbReference type="EMBL" id="MFD1411184.1"/>
    </source>
</evidence>
<dbReference type="CDD" id="cd05243">
    <property type="entry name" value="SDR_a5"/>
    <property type="match status" value="1"/>
</dbReference>
<dbReference type="Proteomes" id="UP001597191">
    <property type="component" value="Unassembled WGS sequence"/>
</dbReference>
<gene>
    <name evidence="2" type="ORF">ACFQ4R_06170</name>
</gene>
<keyword evidence="3" id="KW-1185">Reference proteome</keyword>
<sequence>MKVFVVGANGQIGQQLVAKLSAKGDQVTAGVRRPAEQAVVKAANVQYVLFNLTWSVAKMATAFADQEAIIFAAGSAGKDLLRVDLDGAVKTMQAATQVHVKRYLLVSSVNADQPDKWAGSLENYFIAKHYADEWLLHRTDLDYLLIRPVSLTNQAGSGKIALNAGTADLQQQVSRENVASLLAELIHRPELQQLELTVTDGDTPIAMALDQLSAQEWRV</sequence>
<dbReference type="EMBL" id="JBHTOH010000037">
    <property type="protein sequence ID" value="MFD1411184.1"/>
    <property type="molecule type" value="Genomic_DNA"/>
</dbReference>
<dbReference type="PANTHER" id="PTHR15020:SF50">
    <property type="entry name" value="UPF0659 PROTEIN YMR090W"/>
    <property type="match status" value="1"/>
</dbReference>
<dbReference type="Pfam" id="PF13460">
    <property type="entry name" value="NAD_binding_10"/>
    <property type="match status" value="1"/>
</dbReference>
<dbReference type="InterPro" id="IPR016040">
    <property type="entry name" value="NAD(P)-bd_dom"/>
</dbReference>
<proteinExistence type="predicted"/>
<evidence type="ECO:0000313" key="3">
    <source>
        <dbReference type="Proteomes" id="UP001597191"/>
    </source>
</evidence>
<dbReference type="SUPFAM" id="SSF51735">
    <property type="entry name" value="NAD(P)-binding Rossmann-fold domains"/>
    <property type="match status" value="1"/>
</dbReference>
<dbReference type="PANTHER" id="PTHR15020">
    <property type="entry name" value="FLAVIN REDUCTASE-RELATED"/>
    <property type="match status" value="1"/>
</dbReference>
<reference evidence="3" key="1">
    <citation type="journal article" date="2019" name="Int. J. Syst. Evol. Microbiol.">
        <title>The Global Catalogue of Microorganisms (GCM) 10K type strain sequencing project: providing services to taxonomists for standard genome sequencing and annotation.</title>
        <authorList>
            <consortium name="The Broad Institute Genomics Platform"/>
            <consortium name="The Broad Institute Genome Sequencing Center for Infectious Disease"/>
            <person name="Wu L."/>
            <person name="Ma J."/>
        </authorList>
    </citation>
    <scope>NUCLEOTIDE SEQUENCE [LARGE SCALE GENOMIC DNA]</scope>
    <source>
        <strain evidence="3">CCM 8937</strain>
    </source>
</reference>
<accession>A0ABW4BMN0</accession>
<dbReference type="InterPro" id="IPR036291">
    <property type="entry name" value="NAD(P)-bd_dom_sf"/>
</dbReference>
<protein>
    <submittedName>
        <fullName evidence="2">SDR family oxidoreductase</fullName>
    </submittedName>
</protein>
<dbReference type="Gene3D" id="3.40.50.720">
    <property type="entry name" value="NAD(P)-binding Rossmann-like Domain"/>
    <property type="match status" value="1"/>
</dbReference>
<comment type="caution">
    <text evidence="2">The sequence shown here is derived from an EMBL/GenBank/DDBJ whole genome shotgun (WGS) entry which is preliminary data.</text>
</comment>